<dbReference type="PROSITE" id="PS50850">
    <property type="entry name" value="MFS"/>
    <property type="match status" value="1"/>
</dbReference>
<proteinExistence type="predicted"/>
<evidence type="ECO:0000256" key="6">
    <source>
        <dbReference type="SAM" id="Phobius"/>
    </source>
</evidence>
<feature type="transmembrane region" description="Helical" evidence="6">
    <location>
        <begin position="397"/>
        <end position="416"/>
    </location>
</feature>
<evidence type="ECO:0000259" key="7">
    <source>
        <dbReference type="PROSITE" id="PS50850"/>
    </source>
</evidence>
<dbReference type="GO" id="GO:0022857">
    <property type="term" value="F:transmembrane transporter activity"/>
    <property type="evidence" value="ECO:0007669"/>
    <property type="project" value="InterPro"/>
</dbReference>
<dbReference type="InterPro" id="IPR005828">
    <property type="entry name" value="MFS_sugar_transport-like"/>
</dbReference>
<reference evidence="8" key="1">
    <citation type="submission" date="2023-08" db="EMBL/GenBank/DDBJ databases">
        <authorList>
            <person name="Chen Y."/>
            <person name="Shah S."/>
            <person name="Dougan E. K."/>
            <person name="Thang M."/>
            <person name="Chan C."/>
        </authorList>
    </citation>
    <scope>NUCLEOTIDE SEQUENCE</scope>
</reference>
<feature type="transmembrane region" description="Helical" evidence="6">
    <location>
        <begin position="364"/>
        <end position="385"/>
    </location>
</feature>
<dbReference type="Proteomes" id="UP001178507">
    <property type="component" value="Unassembled WGS sequence"/>
</dbReference>
<dbReference type="PANTHER" id="PTHR23511">
    <property type="entry name" value="SYNAPTIC VESICLE GLYCOPROTEIN 2"/>
    <property type="match status" value="1"/>
</dbReference>
<keyword evidence="5 6" id="KW-0472">Membrane</keyword>
<gene>
    <name evidence="8" type="ORF">EVOR1521_LOCUS31744</name>
</gene>
<dbReference type="GO" id="GO:0016020">
    <property type="term" value="C:membrane"/>
    <property type="evidence" value="ECO:0007669"/>
    <property type="project" value="UniProtKB-SubCell"/>
</dbReference>
<organism evidence="8 9">
    <name type="scientific">Effrenium voratum</name>
    <dbReference type="NCBI Taxonomy" id="2562239"/>
    <lineage>
        <taxon>Eukaryota</taxon>
        <taxon>Sar</taxon>
        <taxon>Alveolata</taxon>
        <taxon>Dinophyceae</taxon>
        <taxon>Suessiales</taxon>
        <taxon>Symbiodiniaceae</taxon>
        <taxon>Effrenium</taxon>
    </lineage>
</organism>
<dbReference type="PROSITE" id="PS00217">
    <property type="entry name" value="SUGAR_TRANSPORT_2"/>
    <property type="match status" value="1"/>
</dbReference>
<keyword evidence="9" id="KW-1185">Reference proteome</keyword>
<feature type="transmembrane region" description="Helical" evidence="6">
    <location>
        <begin position="76"/>
        <end position="96"/>
    </location>
</feature>
<feature type="domain" description="Major facilitator superfamily (MFS) profile" evidence="7">
    <location>
        <begin position="38"/>
        <end position="451"/>
    </location>
</feature>
<dbReference type="CDD" id="cd17316">
    <property type="entry name" value="MFS_SV2_like"/>
    <property type="match status" value="1"/>
</dbReference>
<dbReference type="Pfam" id="PF00083">
    <property type="entry name" value="Sugar_tr"/>
    <property type="match status" value="1"/>
</dbReference>
<keyword evidence="4 6" id="KW-1133">Transmembrane helix</keyword>
<feature type="transmembrane region" description="Helical" evidence="6">
    <location>
        <begin position="269"/>
        <end position="292"/>
    </location>
</feature>
<dbReference type="Gene3D" id="1.20.1250.20">
    <property type="entry name" value="MFS general substrate transporter like domains"/>
    <property type="match status" value="1"/>
</dbReference>
<evidence type="ECO:0000256" key="4">
    <source>
        <dbReference type="ARBA" id="ARBA00022989"/>
    </source>
</evidence>
<feature type="transmembrane region" description="Helical" evidence="6">
    <location>
        <begin position="339"/>
        <end position="357"/>
    </location>
</feature>
<dbReference type="InterPro" id="IPR020846">
    <property type="entry name" value="MFS_dom"/>
</dbReference>
<feature type="transmembrane region" description="Helical" evidence="6">
    <location>
        <begin position="103"/>
        <end position="125"/>
    </location>
</feature>
<dbReference type="EMBL" id="CAUJNA010003855">
    <property type="protein sequence ID" value="CAJ1411078.1"/>
    <property type="molecule type" value="Genomic_DNA"/>
</dbReference>
<feature type="transmembrane region" description="Helical" evidence="6">
    <location>
        <begin position="131"/>
        <end position="153"/>
    </location>
</feature>
<evidence type="ECO:0000256" key="1">
    <source>
        <dbReference type="ARBA" id="ARBA00004141"/>
    </source>
</evidence>
<dbReference type="PANTHER" id="PTHR23511:SF34">
    <property type="entry name" value="SYNAPTIC VESICLE GLYCOPROTEIN 2"/>
    <property type="match status" value="1"/>
</dbReference>
<sequence length="637" mass="68853">MAADATASPDASPDGDGDRRSVAQVVEDIGYGPSQVVTSSLVNGSWLADGCELLVLSSVGAAVAAEWQLSAMQQGMLLSAVYVGVLLGNLCSGLVGDTLGRRVAVLLCFPVIAIVSVASAAAWSFGSLLCLRFLVGLGFGTGQPSAVAILMEVSPAKFRPLNQALAQLAFALGELYCCLVMWYDDPSLKQLNWRWLLMANALPAAVFWLLSWPLLQESPVFSVAKGKLEEAHRTLDLMRRWNSKPDLNIAVRGAEGEVGPSFWKQLPGILTGSTFALCLVCFSYNLTIYGAFTAFPQLLPRLLGQGSRTPVAELARGAFMEIPGDVMGLVFGLSLPRKWVLYVYFLGLGISSLLFCSQNESFILLGYYGSKAFPQLGSVSLYVLAAESFGPAVRASGTALVLAVGRLGACVAPLFYELLVTTWSSLAFFYTSAGLMLLCALVTLVFVPETFCFVAKEATPLATNHKLYGSVREEAQLCMLPVQDMEQYGLPEVTAVNWGQWHGPYALPPQRLVLCARSRQAFYWANGGAHPLHFMEDLLPTLLHLWPESAEKGQFIWVLDPDFNFIVAPSWQRANLLASPKEVKHGDLVPGENFFGHNGLAGPYRGVARLGGEFNLDGFLDVSAGLRVPSLDLERNS</sequence>
<feature type="transmembrane region" description="Helical" evidence="6">
    <location>
        <begin position="428"/>
        <end position="447"/>
    </location>
</feature>
<protein>
    <recommendedName>
        <fullName evidence="7">Major facilitator superfamily (MFS) profile domain-containing protein</fullName>
    </recommendedName>
</protein>
<evidence type="ECO:0000256" key="3">
    <source>
        <dbReference type="ARBA" id="ARBA00022692"/>
    </source>
</evidence>
<keyword evidence="3 6" id="KW-0812">Transmembrane</keyword>
<name>A0AA36JRI6_9DINO</name>
<feature type="transmembrane region" description="Helical" evidence="6">
    <location>
        <begin position="165"/>
        <end position="183"/>
    </location>
</feature>
<accession>A0AA36JRI6</accession>
<dbReference type="SUPFAM" id="SSF103473">
    <property type="entry name" value="MFS general substrate transporter"/>
    <property type="match status" value="1"/>
</dbReference>
<evidence type="ECO:0000313" key="8">
    <source>
        <dbReference type="EMBL" id="CAJ1411078.1"/>
    </source>
</evidence>
<keyword evidence="2" id="KW-0813">Transport</keyword>
<evidence type="ECO:0000256" key="2">
    <source>
        <dbReference type="ARBA" id="ARBA00022448"/>
    </source>
</evidence>
<dbReference type="InterPro" id="IPR005829">
    <property type="entry name" value="Sugar_transporter_CS"/>
</dbReference>
<dbReference type="AlphaFoldDB" id="A0AA36JRI6"/>
<evidence type="ECO:0000256" key="5">
    <source>
        <dbReference type="ARBA" id="ARBA00023136"/>
    </source>
</evidence>
<feature type="transmembrane region" description="Helical" evidence="6">
    <location>
        <begin position="195"/>
        <end position="215"/>
    </location>
</feature>
<dbReference type="InterPro" id="IPR036259">
    <property type="entry name" value="MFS_trans_sf"/>
</dbReference>
<comment type="subcellular location">
    <subcellularLocation>
        <location evidence="1">Membrane</location>
        <topology evidence="1">Multi-pass membrane protein</topology>
    </subcellularLocation>
</comment>
<evidence type="ECO:0000313" key="9">
    <source>
        <dbReference type="Proteomes" id="UP001178507"/>
    </source>
</evidence>
<comment type="caution">
    <text evidence="8">The sequence shown here is derived from an EMBL/GenBank/DDBJ whole genome shotgun (WGS) entry which is preliminary data.</text>
</comment>